<dbReference type="FunFam" id="3.40.50.620:FF:000227">
    <property type="entry name" value="Tyrosine--tRNA ligase"/>
    <property type="match status" value="1"/>
</dbReference>
<evidence type="ECO:0000256" key="2">
    <source>
        <dbReference type="ARBA" id="ARBA00022598"/>
    </source>
</evidence>
<evidence type="ECO:0000256" key="10">
    <source>
        <dbReference type="SAM" id="MobiDB-lite"/>
    </source>
</evidence>
<comment type="catalytic activity">
    <reaction evidence="7 9">
        <text>tRNA(Tyr) + L-tyrosine + ATP = L-tyrosyl-tRNA(Tyr) + AMP + diphosphate + H(+)</text>
        <dbReference type="Rhea" id="RHEA:10220"/>
        <dbReference type="Rhea" id="RHEA-COMP:9706"/>
        <dbReference type="Rhea" id="RHEA-COMP:9707"/>
        <dbReference type="ChEBI" id="CHEBI:15378"/>
        <dbReference type="ChEBI" id="CHEBI:30616"/>
        <dbReference type="ChEBI" id="CHEBI:33019"/>
        <dbReference type="ChEBI" id="CHEBI:58315"/>
        <dbReference type="ChEBI" id="CHEBI:78442"/>
        <dbReference type="ChEBI" id="CHEBI:78536"/>
        <dbReference type="ChEBI" id="CHEBI:456215"/>
        <dbReference type="EC" id="6.1.1.1"/>
    </reaction>
</comment>
<comment type="caution">
    <text evidence="12">The sequence shown here is derived from an EMBL/GenBank/DDBJ whole genome shotgun (WGS) entry which is preliminary data.</text>
</comment>
<dbReference type="CDD" id="cd00165">
    <property type="entry name" value="S4"/>
    <property type="match status" value="1"/>
</dbReference>
<keyword evidence="13" id="KW-1185">Reference proteome</keyword>
<dbReference type="FunFam" id="1.10.240.10:FF:000001">
    <property type="entry name" value="Tyrosine--tRNA ligase"/>
    <property type="match status" value="1"/>
</dbReference>
<keyword evidence="4 9" id="KW-0067">ATP-binding</keyword>
<dbReference type="Gene3D" id="1.10.240.10">
    <property type="entry name" value="Tyrosyl-Transfer RNA Synthetase"/>
    <property type="match status" value="1"/>
</dbReference>
<dbReference type="GO" id="GO:0005829">
    <property type="term" value="C:cytosol"/>
    <property type="evidence" value="ECO:0007669"/>
    <property type="project" value="TreeGrafter"/>
</dbReference>
<dbReference type="InterPro" id="IPR036986">
    <property type="entry name" value="S4_RNA-bd_sf"/>
</dbReference>
<dbReference type="Pfam" id="PF00579">
    <property type="entry name" value="tRNA-synt_1b"/>
    <property type="match status" value="1"/>
</dbReference>
<dbReference type="PANTHER" id="PTHR11766">
    <property type="entry name" value="TYROSYL-TRNA SYNTHETASE"/>
    <property type="match status" value="1"/>
</dbReference>
<dbReference type="PANTHER" id="PTHR11766:SF0">
    <property type="entry name" value="TYROSINE--TRNA LIGASE, MITOCHONDRIAL"/>
    <property type="match status" value="1"/>
</dbReference>
<dbReference type="Pfam" id="PF16714">
    <property type="entry name" value="TyrRSs_C"/>
    <property type="match status" value="1"/>
</dbReference>
<accession>A0AAJ0GI36</accession>
<dbReference type="InterPro" id="IPR002307">
    <property type="entry name" value="Tyr-tRNA-ligase"/>
</dbReference>
<dbReference type="EMBL" id="JAWDJX010000002">
    <property type="protein sequence ID" value="KAK3057948.1"/>
    <property type="molecule type" value="Genomic_DNA"/>
</dbReference>
<evidence type="ECO:0000256" key="8">
    <source>
        <dbReference type="PROSITE-ProRule" id="PRU00182"/>
    </source>
</evidence>
<keyword evidence="5 9" id="KW-0648">Protein biosynthesis</keyword>
<dbReference type="SUPFAM" id="SSF55174">
    <property type="entry name" value="Alpha-L RNA-binding motif"/>
    <property type="match status" value="1"/>
</dbReference>
<dbReference type="Proteomes" id="UP001271007">
    <property type="component" value="Unassembled WGS sequence"/>
</dbReference>
<dbReference type="SUPFAM" id="SSF52374">
    <property type="entry name" value="Nucleotidylyl transferase"/>
    <property type="match status" value="1"/>
</dbReference>
<feature type="region of interest" description="Disordered" evidence="10">
    <location>
        <begin position="390"/>
        <end position="418"/>
    </location>
</feature>
<reference evidence="12" key="1">
    <citation type="submission" date="2023-04" db="EMBL/GenBank/DDBJ databases">
        <title>Black Yeasts Isolated from many extreme environments.</title>
        <authorList>
            <person name="Coleine C."/>
            <person name="Stajich J.E."/>
            <person name="Selbmann L."/>
        </authorList>
    </citation>
    <scope>NUCLEOTIDE SEQUENCE</scope>
    <source>
        <strain evidence="12">CCFEE 5312</strain>
    </source>
</reference>
<dbReference type="InterPro" id="IPR014729">
    <property type="entry name" value="Rossmann-like_a/b/a_fold"/>
</dbReference>
<sequence length="510" mass="56604">MSRYVTSRALRLQPFICTRCCLHQVIDAVPRRAFSSSRNTRRGADSNLLEVLESRGLVNQIAGDRNALKRLLQKKRLSFYAGIDPTATSLHLGHLLPLMVLFWSALHGHTAVSLVGGATARVGDPSGRLTSRQSTAGDVQRKNFESMFKQVGSLWETSLLYAQRHGYTERETGEHRLLDNAQWLDKLNVLDFLKMLGNGMRLGTMLGRDTVKNKMEKGDGMSFAEFTYPLLQGWDWWHMYSTMDVQIQVGGSDQYGNIVAGMDAVKYIAQNQELNHKRPAWLDDQGRLRDEHAPMGLTVPLLTTASGEKFGKSAGNAVWLDRSMTSPFDLYGFLLRSADADVERYLKLFTFVPLEAISRVVEEHSADPGKRNAQHLLAHEVLTLVHGEETATQTQQEHHAMRNPISAQSSGAEGDSISLPSSEVIGRSWARVLAAAGLAASRSEATRMISSGALYVASDRSDGEGKQLHFTQIKDPRKAVEARLLIDGRLLVRTGKWKVKTIVVVDKKGP</sequence>
<dbReference type="GO" id="GO:0005524">
    <property type="term" value="F:ATP binding"/>
    <property type="evidence" value="ECO:0007669"/>
    <property type="project" value="UniProtKB-KW"/>
</dbReference>
<dbReference type="PRINTS" id="PR01040">
    <property type="entry name" value="TRNASYNTHTYR"/>
</dbReference>
<name>A0AAJ0GI36_9PEZI</name>
<keyword evidence="2 9" id="KW-0436">Ligase</keyword>
<dbReference type="InterPro" id="IPR024088">
    <property type="entry name" value="Tyr-tRNA-ligase_bac-type"/>
</dbReference>
<dbReference type="InterPro" id="IPR002305">
    <property type="entry name" value="aa-tRNA-synth_Ic"/>
</dbReference>
<evidence type="ECO:0000256" key="1">
    <source>
        <dbReference type="ARBA" id="ARBA00005594"/>
    </source>
</evidence>
<evidence type="ECO:0000256" key="9">
    <source>
        <dbReference type="RuleBase" id="RU361234"/>
    </source>
</evidence>
<evidence type="ECO:0000313" key="12">
    <source>
        <dbReference type="EMBL" id="KAK3057948.1"/>
    </source>
</evidence>
<dbReference type="GO" id="GO:0005739">
    <property type="term" value="C:mitochondrion"/>
    <property type="evidence" value="ECO:0007669"/>
    <property type="project" value="TreeGrafter"/>
</dbReference>
<evidence type="ECO:0000256" key="4">
    <source>
        <dbReference type="ARBA" id="ARBA00022840"/>
    </source>
</evidence>
<dbReference type="AlphaFoldDB" id="A0AAJ0GI36"/>
<dbReference type="NCBIfam" id="TIGR00234">
    <property type="entry name" value="tyrS"/>
    <property type="match status" value="1"/>
</dbReference>
<dbReference type="GO" id="GO:0004831">
    <property type="term" value="F:tyrosine-tRNA ligase activity"/>
    <property type="evidence" value="ECO:0007669"/>
    <property type="project" value="UniProtKB-EC"/>
</dbReference>
<evidence type="ECO:0000256" key="5">
    <source>
        <dbReference type="ARBA" id="ARBA00022917"/>
    </source>
</evidence>
<dbReference type="CDD" id="cd00805">
    <property type="entry name" value="TyrRS_core"/>
    <property type="match status" value="1"/>
</dbReference>
<evidence type="ECO:0000256" key="7">
    <source>
        <dbReference type="ARBA" id="ARBA00048248"/>
    </source>
</evidence>
<dbReference type="GO" id="GO:0003723">
    <property type="term" value="F:RNA binding"/>
    <property type="evidence" value="ECO:0007669"/>
    <property type="project" value="UniProtKB-KW"/>
</dbReference>
<evidence type="ECO:0000256" key="3">
    <source>
        <dbReference type="ARBA" id="ARBA00022741"/>
    </source>
</evidence>
<keyword evidence="3 9" id="KW-0547">Nucleotide-binding</keyword>
<evidence type="ECO:0000313" key="13">
    <source>
        <dbReference type="Proteomes" id="UP001271007"/>
    </source>
</evidence>
<dbReference type="InterPro" id="IPR032005">
    <property type="entry name" value="TyrRSs_C"/>
</dbReference>
<protein>
    <recommendedName>
        <fullName evidence="9">Tyrosine--tRNA ligase</fullName>
        <ecNumber evidence="9">6.1.1.1</ecNumber>
    </recommendedName>
    <alternativeName>
        <fullName evidence="9">Tyrosyl-tRNA synthetase</fullName>
    </alternativeName>
</protein>
<gene>
    <name evidence="12" type="primary">MSY1</name>
    <name evidence="12" type="ORF">LTR09_001025</name>
</gene>
<organism evidence="12 13">
    <name type="scientific">Extremus antarcticus</name>
    <dbReference type="NCBI Taxonomy" id="702011"/>
    <lineage>
        <taxon>Eukaryota</taxon>
        <taxon>Fungi</taxon>
        <taxon>Dikarya</taxon>
        <taxon>Ascomycota</taxon>
        <taxon>Pezizomycotina</taxon>
        <taxon>Dothideomycetes</taxon>
        <taxon>Dothideomycetidae</taxon>
        <taxon>Mycosphaerellales</taxon>
        <taxon>Extremaceae</taxon>
        <taxon>Extremus</taxon>
    </lineage>
</organism>
<comment type="similarity">
    <text evidence="1 9">Belongs to the class-I aminoacyl-tRNA synthetase family.</text>
</comment>
<dbReference type="PROSITE" id="PS50889">
    <property type="entry name" value="S4"/>
    <property type="match status" value="1"/>
</dbReference>
<keyword evidence="6 9" id="KW-0030">Aminoacyl-tRNA synthetase</keyword>
<feature type="domain" description="Tyrosyl-tRNA synthetase C-terminal" evidence="11">
    <location>
        <begin position="415"/>
        <end position="507"/>
    </location>
</feature>
<dbReference type="Gene3D" id="3.10.290.10">
    <property type="entry name" value="RNA-binding S4 domain"/>
    <property type="match status" value="1"/>
</dbReference>
<keyword evidence="8" id="KW-0694">RNA-binding</keyword>
<dbReference type="EC" id="6.1.1.1" evidence="9"/>
<evidence type="ECO:0000259" key="11">
    <source>
        <dbReference type="Pfam" id="PF16714"/>
    </source>
</evidence>
<dbReference type="GO" id="GO:0006437">
    <property type="term" value="P:tyrosyl-tRNA aminoacylation"/>
    <property type="evidence" value="ECO:0007669"/>
    <property type="project" value="InterPro"/>
</dbReference>
<proteinExistence type="inferred from homology"/>
<evidence type="ECO:0000256" key="6">
    <source>
        <dbReference type="ARBA" id="ARBA00023146"/>
    </source>
</evidence>
<dbReference type="Gene3D" id="3.40.50.620">
    <property type="entry name" value="HUPs"/>
    <property type="match status" value="1"/>
</dbReference>